<sequence length="100" mass="11103">MGFPVCPELLVPLLSASPSPYRLVELLQVMPQPLGVLSYRLFWYVYREAVHQPELSAEHNLAGGCTRCVVNAGPIGEEDSIEVGIPINRVVDRCLRQTVQ</sequence>
<reference evidence="1 3" key="1">
    <citation type="submission" date="2015-01" db="EMBL/GenBank/DDBJ databases">
        <title>Evolution of Trichinella species and genotypes.</title>
        <authorList>
            <person name="Korhonen P.K."/>
            <person name="Edoardo P."/>
            <person name="Giuseppe L.R."/>
            <person name="Gasser R.B."/>
        </authorList>
    </citation>
    <scope>NUCLEOTIDE SEQUENCE [LARGE SCALE GENOMIC DNA]</scope>
    <source>
        <strain evidence="1">ISS2496</strain>
    </source>
</reference>
<comment type="caution">
    <text evidence="1">The sequence shown here is derived from an EMBL/GenBank/DDBJ whole genome shotgun (WGS) entry which is preliminary data.</text>
</comment>
<gene>
    <name evidence="1" type="ORF">T12_6923</name>
    <name evidence="2" type="ORF">T12_932</name>
</gene>
<protein>
    <submittedName>
        <fullName evidence="1">Uncharacterized protein</fullName>
    </submittedName>
</protein>
<organism evidence="1 3">
    <name type="scientific">Trichinella patagoniensis</name>
    <dbReference type="NCBI Taxonomy" id="990121"/>
    <lineage>
        <taxon>Eukaryota</taxon>
        <taxon>Metazoa</taxon>
        <taxon>Ecdysozoa</taxon>
        <taxon>Nematoda</taxon>
        <taxon>Enoplea</taxon>
        <taxon>Dorylaimia</taxon>
        <taxon>Trichinellida</taxon>
        <taxon>Trichinellidae</taxon>
        <taxon>Trichinella</taxon>
    </lineage>
</organism>
<evidence type="ECO:0000313" key="2">
    <source>
        <dbReference type="EMBL" id="KRY13793.1"/>
    </source>
</evidence>
<name>A0A0V0ZHG1_9BILA</name>
<dbReference type="EMBL" id="JYDQ01000179">
    <property type="protein sequence ID" value="KRY11929.1"/>
    <property type="molecule type" value="Genomic_DNA"/>
</dbReference>
<keyword evidence="3" id="KW-1185">Reference proteome</keyword>
<dbReference type="AlphaFoldDB" id="A0A0V0ZHG1"/>
<dbReference type="EMBL" id="JYDQ01000131">
    <property type="protein sequence ID" value="KRY13793.1"/>
    <property type="molecule type" value="Genomic_DNA"/>
</dbReference>
<evidence type="ECO:0000313" key="3">
    <source>
        <dbReference type="Proteomes" id="UP000054783"/>
    </source>
</evidence>
<accession>A0A0V0ZHG1</accession>
<proteinExistence type="predicted"/>
<dbReference type="Proteomes" id="UP000054783">
    <property type="component" value="Unassembled WGS sequence"/>
</dbReference>
<evidence type="ECO:0000313" key="1">
    <source>
        <dbReference type="EMBL" id="KRY11929.1"/>
    </source>
</evidence>